<organism evidence="10 11">
    <name type="scientific">Tuber melanosporum (strain Mel28)</name>
    <name type="common">Perigord black truffle</name>
    <dbReference type="NCBI Taxonomy" id="656061"/>
    <lineage>
        <taxon>Eukaryota</taxon>
        <taxon>Fungi</taxon>
        <taxon>Dikarya</taxon>
        <taxon>Ascomycota</taxon>
        <taxon>Pezizomycotina</taxon>
        <taxon>Pezizomycetes</taxon>
        <taxon>Pezizales</taxon>
        <taxon>Tuberaceae</taxon>
        <taxon>Tuber</taxon>
    </lineage>
</organism>
<evidence type="ECO:0000256" key="6">
    <source>
        <dbReference type="ARBA" id="ARBA00022753"/>
    </source>
</evidence>
<sequence>MNDRYTNYPQDRDLHHHHHAPTSRAPSYSLPSYPSIPPKQIPHHPHHHHHPSSSSSTSPGITDATPIRYSGYAQGPPSLSTSSISSSSYAGSADGENGDGDVDLVALLTERLAGAFDPLQLDRSLAVQAQTSGMLNSKTRELIALQEEAQARLAETRRCFLEGMKVAKEVKSDLDYVHRKVKVLKQKTQRKYPVEYDMARDRIPPATQ</sequence>
<evidence type="ECO:0000256" key="2">
    <source>
        <dbReference type="ARBA" id="ARBA00004177"/>
    </source>
</evidence>
<dbReference type="Proteomes" id="UP000006911">
    <property type="component" value="Unassembled WGS sequence"/>
</dbReference>
<dbReference type="EMBL" id="FN430197">
    <property type="protein sequence ID" value="CAZ83093.1"/>
    <property type="molecule type" value="Genomic_DNA"/>
</dbReference>
<proteinExistence type="inferred from homology"/>
<accession>D5GF00</accession>
<evidence type="ECO:0000256" key="3">
    <source>
        <dbReference type="ARBA" id="ARBA00005913"/>
    </source>
</evidence>
<dbReference type="GO" id="GO:0005768">
    <property type="term" value="C:endosome"/>
    <property type="evidence" value="ECO:0007669"/>
    <property type="project" value="UniProtKB-SubCell"/>
</dbReference>
<gene>
    <name evidence="10" type="ORF">GSTUM_00006677001</name>
</gene>
<dbReference type="InParanoid" id="D5GF00"/>
<evidence type="ECO:0000256" key="5">
    <source>
        <dbReference type="ARBA" id="ARBA00022448"/>
    </source>
</evidence>
<dbReference type="PANTHER" id="PTHR37787">
    <property type="entry name" value="BIOGENESIS OF LYSOSOME-RELATED ORGANELLES COMPLEX 1 SUBUNIT KXD1"/>
    <property type="match status" value="1"/>
</dbReference>
<dbReference type="HOGENOM" id="CLU_087050_0_0_1"/>
<dbReference type="KEGG" id="tml:GSTUM_00006677001"/>
<name>D5GF00_TUBMM</name>
<feature type="domain" description="KxDL" evidence="9">
    <location>
        <begin position="111"/>
        <end position="196"/>
    </location>
</feature>
<protein>
    <recommendedName>
        <fullName evidence="4">Biogenesis of lysosome-related organelles complex 1 subunit KXD1</fullName>
    </recommendedName>
    <alternativeName>
        <fullName evidence="7">KxDL homolog</fullName>
    </alternativeName>
</protein>
<comment type="subcellular location">
    <subcellularLocation>
        <location evidence="2">Endosome</location>
    </subcellularLocation>
</comment>
<dbReference type="eggNOG" id="ENOG502S1H5">
    <property type="taxonomic scope" value="Eukaryota"/>
</dbReference>
<evidence type="ECO:0000256" key="7">
    <source>
        <dbReference type="ARBA" id="ARBA00029808"/>
    </source>
</evidence>
<reference evidence="10 11" key="1">
    <citation type="journal article" date="2010" name="Nature">
        <title>Perigord black truffle genome uncovers evolutionary origins and mechanisms of symbiosis.</title>
        <authorList>
            <person name="Martin F."/>
            <person name="Kohler A."/>
            <person name="Murat C."/>
            <person name="Balestrini R."/>
            <person name="Coutinho P.M."/>
            <person name="Jaillon O."/>
            <person name="Montanini B."/>
            <person name="Morin E."/>
            <person name="Noel B."/>
            <person name="Percudani R."/>
            <person name="Porcel B."/>
            <person name="Rubini A."/>
            <person name="Amicucci A."/>
            <person name="Amselem J."/>
            <person name="Anthouard V."/>
            <person name="Arcioni S."/>
            <person name="Artiguenave F."/>
            <person name="Aury J.M."/>
            <person name="Ballario P."/>
            <person name="Bolchi A."/>
            <person name="Brenna A."/>
            <person name="Brun A."/>
            <person name="Buee M."/>
            <person name="Cantarel B."/>
            <person name="Chevalier G."/>
            <person name="Couloux A."/>
            <person name="Da Silva C."/>
            <person name="Denoeud F."/>
            <person name="Duplessis S."/>
            <person name="Ghignone S."/>
            <person name="Hilselberger B."/>
            <person name="Iotti M."/>
            <person name="Marcais B."/>
            <person name="Mello A."/>
            <person name="Miranda M."/>
            <person name="Pacioni G."/>
            <person name="Quesneville H."/>
            <person name="Riccioni C."/>
            <person name="Ruotolo R."/>
            <person name="Splivallo R."/>
            <person name="Stocchi V."/>
            <person name="Tisserant E."/>
            <person name="Viscomi A.R."/>
            <person name="Zambonelli A."/>
            <person name="Zampieri E."/>
            <person name="Henrissat B."/>
            <person name="Lebrun M.H."/>
            <person name="Paolocci F."/>
            <person name="Bonfante P."/>
            <person name="Ottonello S."/>
            <person name="Wincker P."/>
        </authorList>
    </citation>
    <scope>NUCLEOTIDE SEQUENCE [LARGE SCALE GENOMIC DNA]</scope>
    <source>
        <strain evidence="10 11">Mel28</strain>
    </source>
</reference>
<comment type="similarity">
    <text evidence="3">Belongs to the KXD1 family.</text>
</comment>
<dbReference type="Pfam" id="PF10241">
    <property type="entry name" value="KxDL"/>
    <property type="match status" value="1"/>
</dbReference>
<dbReference type="FunCoup" id="D5GF00">
    <property type="interactions" value="68"/>
</dbReference>
<feature type="compositionally biased region" description="Low complexity" evidence="8">
    <location>
        <begin position="78"/>
        <end position="92"/>
    </location>
</feature>
<evidence type="ECO:0000256" key="8">
    <source>
        <dbReference type="SAM" id="MobiDB-lite"/>
    </source>
</evidence>
<evidence type="ECO:0000313" key="11">
    <source>
        <dbReference type="Proteomes" id="UP000006911"/>
    </source>
</evidence>
<dbReference type="PANTHER" id="PTHR37787:SF1">
    <property type="entry name" value="BIOGENESIS OF LYSOSOME-RELATED ORGANELLES COMPLEX 1 SUBUNIT KXD1"/>
    <property type="match status" value="1"/>
</dbReference>
<evidence type="ECO:0000256" key="4">
    <source>
        <dbReference type="ARBA" id="ARBA00016207"/>
    </source>
</evidence>
<keyword evidence="6" id="KW-0967">Endosome</keyword>
<feature type="compositionally biased region" description="Basic residues" evidence="8">
    <location>
        <begin position="41"/>
        <end position="51"/>
    </location>
</feature>
<keyword evidence="11" id="KW-1185">Reference proteome</keyword>
<evidence type="ECO:0000259" key="9">
    <source>
        <dbReference type="Pfam" id="PF10241"/>
    </source>
</evidence>
<dbReference type="GO" id="GO:0032880">
    <property type="term" value="P:regulation of protein localization"/>
    <property type="evidence" value="ECO:0007669"/>
    <property type="project" value="TreeGrafter"/>
</dbReference>
<feature type="region of interest" description="Disordered" evidence="8">
    <location>
        <begin position="1"/>
        <end position="96"/>
    </location>
</feature>
<comment type="function">
    <text evidence="1">Component of the biogenesis of lysosome-related organelles complex-1 (BLOC-1) involved in endosomal cargo sorting.</text>
</comment>
<feature type="compositionally biased region" description="Low complexity" evidence="8">
    <location>
        <begin position="23"/>
        <end position="33"/>
    </location>
</feature>
<dbReference type="AlphaFoldDB" id="D5GF00"/>
<dbReference type="InterPro" id="IPR051390">
    <property type="entry name" value="BLOC-1_subunit_KXD1"/>
</dbReference>
<dbReference type="RefSeq" id="XP_002838902.1">
    <property type="nucleotide sequence ID" value="XM_002838856.1"/>
</dbReference>
<dbReference type="InterPro" id="IPR019371">
    <property type="entry name" value="KxDL_dom"/>
</dbReference>
<evidence type="ECO:0000313" key="10">
    <source>
        <dbReference type="EMBL" id="CAZ83093.1"/>
    </source>
</evidence>
<dbReference type="OMA" id="DRMQDVF"/>
<dbReference type="GO" id="GO:0007032">
    <property type="term" value="P:endosome organization"/>
    <property type="evidence" value="ECO:0007669"/>
    <property type="project" value="TreeGrafter"/>
</dbReference>
<dbReference type="GO" id="GO:0031083">
    <property type="term" value="C:BLOC-1 complex"/>
    <property type="evidence" value="ECO:0007669"/>
    <property type="project" value="TreeGrafter"/>
</dbReference>
<evidence type="ECO:0000256" key="1">
    <source>
        <dbReference type="ARBA" id="ARBA00002069"/>
    </source>
</evidence>
<keyword evidence="5" id="KW-0813">Transport</keyword>
<dbReference type="GeneID" id="9188631"/>